<name>A0A2Z5G6W3_9BACT</name>
<reference evidence="1 2" key="1">
    <citation type="journal article" date="2018" name="Front. Microbiol.">
        <title>Hydrolytic Capabilities as a Key to Environmental Success: Chitinolytic and Cellulolytic Acidobacteria From Acidic Sub-arctic Soils and Boreal Peatlands.</title>
        <authorList>
            <person name="Belova S.E."/>
            <person name="Ravin N.V."/>
            <person name="Pankratov T.A."/>
            <person name="Rakitin A.L."/>
            <person name="Ivanova A.A."/>
            <person name="Beletsky A.V."/>
            <person name="Mardanov A.V."/>
            <person name="Sinninghe Damste J.S."/>
            <person name="Dedysh S.N."/>
        </authorList>
    </citation>
    <scope>NUCLEOTIDE SEQUENCE [LARGE SCALE GENOMIC DNA]</scope>
    <source>
        <strain evidence="1 2">SBC82</strain>
    </source>
</reference>
<protein>
    <submittedName>
        <fullName evidence="1">Uncharacterized protein</fullName>
    </submittedName>
</protein>
<keyword evidence="2" id="KW-1185">Reference proteome</keyword>
<dbReference type="Proteomes" id="UP000253606">
    <property type="component" value="Chromosome"/>
</dbReference>
<evidence type="ECO:0000313" key="2">
    <source>
        <dbReference type="Proteomes" id="UP000253606"/>
    </source>
</evidence>
<organism evidence="1 2">
    <name type="scientific">Acidisarcina polymorpha</name>
    <dbReference type="NCBI Taxonomy" id="2211140"/>
    <lineage>
        <taxon>Bacteria</taxon>
        <taxon>Pseudomonadati</taxon>
        <taxon>Acidobacteriota</taxon>
        <taxon>Terriglobia</taxon>
        <taxon>Terriglobales</taxon>
        <taxon>Acidobacteriaceae</taxon>
        <taxon>Acidisarcina</taxon>
    </lineage>
</organism>
<evidence type="ECO:0000313" key="1">
    <source>
        <dbReference type="EMBL" id="AXC14537.1"/>
    </source>
</evidence>
<sequence length="80" mass="8940">MAVNPEEPAINVERDYVCRNVESDGRPCASHRVGYIIRQFCGDCSGAVAFPGLTSRLFVMRSPAAYLQRHLKLFCYGQNS</sequence>
<gene>
    <name evidence="1" type="ORF">ACPOL_5285</name>
</gene>
<dbReference type="EMBL" id="CP030840">
    <property type="protein sequence ID" value="AXC14537.1"/>
    <property type="molecule type" value="Genomic_DNA"/>
</dbReference>
<dbReference type="AlphaFoldDB" id="A0A2Z5G6W3"/>
<proteinExistence type="predicted"/>
<dbReference type="KEGG" id="abas:ACPOL_5285"/>
<accession>A0A2Z5G6W3</accession>